<evidence type="ECO:0000256" key="6">
    <source>
        <dbReference type="ARBA" id="ARBA00022692"/>
    </source>
</evidence>
<dbReference type="Gene3D" id="3.40.50.80">
    <property type="entry name" value="Nucleotide-binding domain of ferredoxin-NADP reductase (FNR) module"/>
    <property type="match status" value="1"/>
</dbReference>
<feature type="domain" description="FAD-binding FR-type" evidence="16">
    <location>
        <begin position="51"/>
        <end position="160"/>
    </location>
</feature>
<dbReference type="OrthoDB" id="432685at2759"/>
<keyword evidence="18" id="KW-1185">Reference proteome</keyword>
<dbReference type="InterPro" id="IPR001834">
    <property type="entry name" value="CBR-like"/>
</dbReference>
<dbReference type="FunFam" id="2.40.30.10:FF:000069">
    <property type="entry name" value="NADH-cytochrome b5 reductase"/>
    <property type="match status" value="1"/>
</dbReference>
<keyword evidence="6" id="KW-0812">Transmembrane</keyword>
<protein>
    <recommendedName>
        <fullName evidence="15">NADH-cytochrome b5 reductase</fullName>
        <ecNumber evidence="15">1.6.2.2</ecNumber>
    </recommendedName>
</protein>
<evidence type="ECO:0000256" key="11">
    <source>
        <dbReference type="ARBA" id="ARBA00023128"/>
    </source>
</evidence>
<keyword evidence="11" id="KW-0496">Mitochondrion</keyword>
<feature type="binding site" evidence="14">
    <location>
        <position position="128"/>
    </location>
    <ligand>
        <name>FAD</name>
        <dbReference type="ChEBI" id="CHEBI:57692"/>
    </ligand>
</feature>
<dbReference type="CDD" id="cd06183">
    <property type="entry name" value="cyt_b5_reduct_like"/>
    <property type="match status" value="1"/>
</dbReference>
<dbReference type="InterPro" id="IPR017927">
    <property type="entry name" value="FAD-bd_FR_type"/>
</dbReference>
<feature type="binding site" evidence="14">
    <location>
        <position position="110"/>
    </location>
    <ligand>
        <name>FAD</name>
        <dbReference type="ChEBI" id="CHEBI:57692"/>
    </ligand>
</feature>
<comment type="similarity">
    <text evidence="4 15">Belongs to the flavoprotein pyridine nucleotide cytochrome reductase family.</text>
</comment>
<keyword evidence="7 14" id="KW-0274">FAD</keyword>
<keyword evidence="12" id="KW-0472">Membrane</keyword>
<dbReference type="InterPro" id="IPR001433">
    <property type="entry name" value="OxRdtase_FAD/NAD-bd"/>
</dbReference>
<evidence type="ECO:0000313" key="17">
    <source>
        <dbReference type="EMBL" id="KXZ46595.1"/>
    </source>
</evidence>
<keyword evidence="9 15" id="KW-0560">Oxidoreductase</keyword>
<dbReference type="EC" id="1.6.2.2" evidence="15"/>
<feature type="binding site" evidence="14">
    <location>
        <position position="136"/>
    </location>
    <ligand>
        <name>FAD</name>
        <dbReference type="ChEBI" id="CHEBI:57692"/>
    </ligand>
</feature>
<dbReference type="SUPFAM" id="SSF63380">
    <property type="entry name" value="Riboflavin synthase domain-like"/>
    <property type="match status" value="1"/>
</dbReference>
<evidence type="ECO:0000256" key="4">
    <source>
        <dbReference type="ARBA" id="ARBA00006105"/>
    </source>
</evidence>
<dbReference type="SUPFAM" id="SSF52343">
    <property type="entry name" value="Ferredoxin reductase-like, C-terminal NADP-linked domain"/>
    <property type="match status" value="1"/>
</dbReference>
<evidence type="ECO:0000259" key="16">
    <source>
        <dbReference type="PROSITE" id="PS51384"/>
    </source>
</evidence>
<name>A0A150GAK2_GONPE</name>
<dbReference type="InterPro" id="IPR008333">
    <property type="entry name" value="Cbr1-like_FAD-bd_dom"/>
</dbReference>
<evidence type="ECO:0000256" key="12">
    <source>
        <dbReference type="ARBA" id="ARBA00023136"/>
    </source>
</evidence>
<feature type="binding site" evidence="14">
    <location>
        <position position="109"/>
    </location>
    <ligand>
        <name>FAD</name>
        <dbReference type="ChEBI" id="CHEBI:57692"/>
    </ligand>
</feature>
<evidence type="ECO:0000256" key="10">
    <source>
        <dbReference type="ARBA" id="ARBA00023027"/>
    </source>
</evidence>
<dbReference type="InterPro" id="IPR039261">
    <property type="entry name" value="FNR_nucleotide-bd"/>
</dbReference>
<dbReference type="Gene3D" id="2.40.30.10">
    <property type="entry name" value="Translation factors"/>
    <property type="match status" value="1"/>
</dbReference>
<keyword evidence="8" id="KW-1133">Transmembrane helix</keyword>
<dbReference type="FunFam" id="3.40.50.80:FF:000009">
    <property type="entry name" value="NADH-cytochrome b5 reductase"/>
    <property type="match status" value="1"/>
</dbReference>
<evidence type="ECO:0000256" key="15">
    <source>
        <dbReference type="RuleBase" id="RU361226"/>
    </source>
</evidence>
<dbReference type="InterPro" id="IPR001709">
    <property type="entry name" value="Flavoprot_Pyr_Nucl_cyt_Rdtase"/>
</dbReference>
<keyword evidence="5 14" id="KW-0285">Flavoprotein</keyword>
<dbReference type="Pfam" id="PF00970">
    <property type="entry name" value="FAD_binding_6"/>
    <property type="match status" value="1"/>
</dbReference>
<dbReference type="GO" id="GO:0005739">
    <property type="term" value="C:mitochondrion"/>
    <property type="evidence" value="ECO:0007669"/>
    <property type="project" value="UniProtKB-SubCell"/>
</dbReference>
<evidence type="ECO:0000256" key="2">
    <source>
        <dbReference type="ARBA" id="ARBA00004173"/>
    </source>
</evidence>
<feature type="binding site" evidence="14">
    <location>
        <position position="126"/>
    </location>
    <ligand>
        <name>FAD</name>
        <dbReference type="ChEBI" id="CHEBI:57692"/>
    </ligand>
</feature>
<gene>
    <name evidence="17" type="ORF">GPECTOR_42g806</name>
</gene>
<evidence type="ECO:0000256" key="13">
    <source>
        <dbReference type="ARBA" id="ARBA00047682"/>
    </source>
</evidence>
<dbReference type="STRING" id="33097.A0A150GAK2"/>
<dbReference type="PRINTS" id="PR00371">
    <property type="entry name" value="FPNCR"/>
</dbReference>
<dbReference type="EMBL" id="LSYV01000043">
    <property type="protein sequence ID" value="KXZ46595.1"/>
    <property type="molecule type" value="Genomic_DNA"/>
</dbReference>
<comment type="caution">
    <text evidence="17">The sequence shown here is derived from an EMBL/GenBank/DDBJ whole genome shotgun (WGS) entry which is preliminary data.</text>
</comment>
<evidence type="ECO:0000256" key="14">
    <source>
        <dbReference type="PIRSR" id="PIRSR601834-1"/>
    </source>
</evidence>
<feature type="binding site" evidence="14">
    <location>
        <position position="177"/>
    </location>
    <ligand>
        <name>FAD</name>
        <dbReference type="ChEBI" id="CHEBI:57692"/>
    </ligand>
</feature>
<proteinExistence type="inferred from homology"/>
<evidence type="ECO:0000256" key="7">
    <source>
        <dbReference type="ARBA" id="ARBA00022827"/>
    </source>
</evidence>
<dbReference type="AlphaFoldDB" id="A0A150GAK2"/>
<dbReference type="PRINTS" id="PR00406">
    <property type="entry name" value="CYTB5RDTASE"/>
</dbReference>
<feature type="binding site" evidence="14">
    <location>
        <position position="135"/>
    </location>
    <ligand>
        <name>FAD</name>
        <dbReference type="ChEBI" id="CHEBI:57692"/>
    </ligand>
</feature>
<comment type="cofactor">
    <cofactor evidence="1 14 15">
        <name>FAD</name>
        <dbReference type="ChEBI" id="CHEBI:57692"/>
    </cofactor>
</comment>
<dbReference type="GO" id="GO:0016020">
    <property type="term" value="C:membrane"/>
    <property type="evidence" value="ECO:0007669"/>
    <property type="project" value="UniProtKB-SubCell"/>
</dbReference>
<dbReference type="Proteomes" id="UP000075714">
    <property type="component" value="Unassembled WGS sequence"/>
</dbReference>
<evidence type="ECO:0000313" key="18">
    <source>
        <dbReference type="Proteomes" id="UP000075714"/>
    </source>
</evidence>
<dbReference type="Pfam" id="PF00175">
    <property type="entry name" value="NAD_binding_1"/>
    <property type="match status" value="1"/>
</dbReference>
<sequence length="308" mass="33170">MLASAVRSSRGYGSLLAAAALSGSAFAALNLDKVAHADAPPAPPKGALNPNEFKAFKLVEKKQLTHNTFLYRFELPDGQTAGLNVASCLVTRAMLKAKPEDEKPKMVVRPYTPTTKPDTKGYMDLVVKVYEKGVMSKHIDSLKVGDTLEMKGPIPKYPYQPNLKKHIGMVAGGTGITPMLQVIDAILDNPDDKTQISLVYANVSEADIILKDKIDALAAAHPGRFKVHYMVDKPSWGGLFWKGGVGFITKDVLAAHLPAAAKDNLVMVCGPPGMMEAVSGNKAPDYSQGEVKGLLKELGFDTTNVYKF</sequence>
<feature type="binding site" evidence="14">
    <location>
        <position position="111"/>
    </location>
    <ligand>
        <name>FAD</name>
        <dbReference type="ChEBI" id="CHEBI:57692"/>
    </ligand>
</feature>
<dbReference type="PROSITE" id="PS51384">
    <property type="entry name" value="FAD_FR"/>
    <property type="match status" value="1"/>
</dbReference>
<accession>A0A150GAK2</accession>
<evidence type="ECO:0000256" key="8">
    <source>
        <dbReference type="ARBA" id="ARBA00022989"/>
    </source>
</evidence>
<evidence type="ECO:0000256" key="1">
    <source>
        <dbReference type="ARBA" id="ARBA00001974"/>
    </source>
</evidence>
<comment type="catalytic activity">
    <reaction evidence="13 15">
        <text>2 Fe(III)-[cytochrome b5] + NADH = 2 Fe(II)-[cytochrome b5] + NAD(+) + H(+)</text>
        <dbReference type="Rhea" id="RHEA:46680"/>
        <dbReference type="Rhea" id="RHEA-COMP:10438"/>
        <dbReference type="Rhea" id="RHEA-COMP:10439"/>
        <dbReference type="ChEBI" id="CHEBI:15378"/>
        <dbReference type="ChEBI" id="CHEBI:29033"/>
        <dbReference type="ChEBI" id="CHEBI:29034"/>
        <dbReference type="ChEBI" id="CHEBI:57540"/>
        <dbReference type="ChEBI" id="CHEBI:57945"/>
        <dbReference type="EC" id="1.6.2.2"/>
    </reaction>
</comment>
<evidence type="ECO:0000256" key="9">
    <source>
        <dbReference type="ARBA" id="ARBA00023002"/>
    </source>
</evidence>
<reference evidence="18" key="1">
    <citation type="journal article" date="2016" name="Nat. Commun.">
        <title>The Gonium pectorale genome demonstrates co-option of cell cycle regulation during the evolution of multicellularity.</title>
        <authorList>
            <person name="Hanschen E.R."/>
            <person name="Marriage T.N."/>
            <person name="Ferris P.J."/>
            <person name="Hamaji T."/>
            <person name="Toyoda A."/>
            <person name="Fujiyama A."/>
            <person name="Neme R."/>
            <person name="Noguchi H."/>
            <person name="Minakuchi Y."/>
            <person name="Suzuki M."/>
            <person name="Kawai-Toyooka H."/>
            <person name="Smith D.R."/>
            <person name="Sparks H."/>
            <person name="Anderson J."/>
            <person name="Bakaric R."/>
            <person name="Luria V."/>
            <person name="Karger A."/>
            <person name="Kirschner M.W."/>
            <person name="Durand P.M."/>
            <person name="Michod R.E."/>
            <person name="Nozaki H."/>
            <person name="Olson B.J."/>
        </authorList>
    </citation>
    <scope>NUCLEOTIDE SEQUENCE [LARGE SCALE GENOMIC DNA]</scope>
    <source>
        <strain evidence="18">NIES-2863</strain>
    </source>
</reference>
<keyword evidence="10 15" id="KW-0520">NAD</keyword>
<evidence type="ECO:0000256" key="3">
    <source>
        <dbReference type="ARBA" id="ARBA00004370"/>
    </source>
</evidence>
<evidence type="ECO:0000256" key="5">
    <source>
        <dbReference type="ARBA" id="ARBA00022630"/>
    </source>
</evidence>
<comment type="subcellular location">
    <subcellularLocation>
        <location evidence="3">Membrane</location>
    </subcellularLocation>
    <subcellularLocation>
        <location evidence="2">Mitochondrion</location>
    </subcellularLocation>
</comment>
<dbReference type="InterPro" id="IPR017938">
    <property type="entry name" value="Riboflavin_synthase-like_b-brl"/>
</dbReference>
<dbReference type="PANTHER" id="PTHR19370:SF171">
    <property type="entry name" value="NADH-CYTOCHROME B5 REDUCTASE 2"/>
    <property type="match status" value="1"/>
</dbReference>
<organism evidence="17 18">
    <name type="scientific">Gonium pectorale</name>
    <name type="common">Green alga</name>
    <dbReference type="NCBI Taxonomy" id="33097"/>
    <lineage>
        <taxon>Eukaryota</taxon>
        <taxon>Viridiplantae</taxon>
        <taxon>Chlorophyta</taxon>
        <taxon>core chlorophytes</taxon>
        <taxon>Chlorophyceae</taxon>
        <taxon>CS clade</taxon>
        <taxon>Chlamydomonadales</taxon>
        <taxon>Volvocaceae</taxon>
        <taxon>Gonium</taxon>
    </lineage>
</organism>
<dbReference type="PANTHER" id="PTHR19370">
    <property type="entry name" value="NADH-CYTOCHROME B5 REDUCTASE"/>
    <property type="match status" value="1"/>
</dbReference>
<dbReference type="GO" id="GO:0090524">
    <property type="term" value="F:cytochrome-b5 reductase activity, acting on NADH"/>
    <property type="evidence" value="ECO:0007669"/>
    <property type="project" value="UniProtKB-EC"/>
</dbReference>